<comment type="cofactor">
    <cofactor evidence="2">
        <name>Fe(2+)</name>
        <dbReference type="ChEBI" id="CHEBI:29033"/>
    </cofactor>
    <text evidence="2">Binds 1 Fe(2+) ion.</text>
</comment>
<sequence>MRPPAMTDAPTMPILLVPDARLRAKAKPVGPADADRVRALAPRMLAAMYAAPGIGLAAPQVGELLRLVVIDLQKDEQPNPIVLVNPEIVAASRDVATREEGCLSLPGQYADVTRPAQVRVRYHDLEGARREIEGEGLMSACLQHEIDHLDGVLFVDYLSALKRNMLLRRLAKDLKSKQRD</sequence>
<feature type="binding site" evidence="2">
    <location>
        <position position="102"/>
    </location>
    <ligand>
        <name>Fe cation</name>
        <dbReference type="ChEBI" id="CHEBI:24875"/>
    </ligand>
</feature>
<reference evidence="3 4" key="1">
    <citation type="journal article" date="2016" name="Microbes Environ.">
        <title>Phylogenetically diverse aerobic anoxygenic phototrophic bacteria isolated from epilithic biofilms in Tama river, Japan.</title>
        <authorList>
            <person name="Hirose S."/>
            <person name="Matsuura K."/>
            <person name="Haruta S."/>
        </authorList>
    </citation>
    <scope>NUCLEOTIDE SEQUENCE [LARGE SCALE GENOMIC DNA]</scope>
    <source>
        <strain evidence="3 4">S08</strain>
    </source>
</reference>
<comment type="function">
    <text evidence="2">Removes the formyl group from the N-terminal Met of newly synthesized proteins. Requires at least a dipeptide for an efficient rate of reaction. N-terminal L-methionine is a prerequisite for activity but the enzyme has broad specificity at other positions.</text>
</comment>
<dbReference type="Proteomes" id="UP000831327">
    <property type="component" value="Chromosome"/>
</dbReference>
<dbReference type="InterPro" id="IPR023635">
    <property type="entry name" value="Peptide_deformylase"/>
</dbReference>
<dbReference type="CDD" id="cd00487">
    <property type="entry name" value="Pep_deformylase"/>
    <property type="match status" value="1"/>
</dbReference>
<protein>
    <recommendedName>
        <fullName evidence="2">Peptide deformylase</fullName>
        <shortName evidence="2">PDF</shortName>
        <ecNumber evidence="2">3.5.1.88</ecNumber>
    </recommendedName>
    <alternativeName>
        <fullName evidence="2">Polypeptide deformylase</fullName>
    </alternativeName>
</protein>
<proteinExistence type="inferred from homology"/>
<feature type="binding site" evidence="2">
    <location>
        <position position="148"/>
    </location>
    <ligand>
        <name>Fe cation</name>
        <dbReference type="ChEBI" id="CHEBI:24875"/>
    </ligand>
</feature>
<dbReference type="PANTHER" id="PTHR10458:SF22">
    <property type="entry name" value="PEPTIDE DEFORMYLASE"/>
    <property type="match status" value="1"/>
</dbReference>
<dbReference type="SUPFAM" id="SSF56420">
    <property type="entry name" value="Peptide deformylase"/>
    <property type="match status" value="1"/>
</dbReference>
<evidence type="ECO:0000313" key="3">
    <source>
        <dbReference type="EMBL" id="BDG70200.1"/>
    </source>
</evidence>
<evidence type="ECO:0000313" key="4">
    <source>
        <dbReference type="Proteomes" id="UP000831327"/>
    </source>
</evidence>
<dbReference type="EMBL" id="AP025637">
    <property type="protein sequence ID" value="BDG70200.1"/>
    <property type="molecule type" value="Genomic_DNA"/>
</dbReference>
<gene>
    <name evidence="3" type="primary">def_1</name>
    <name evidence="2" type="synonym">def</name>
    <name evidence="3" type="ORF">Rmf_01290</name>
</gene>
<dbReference type="HAMAP" id="MF_00163">
    <property type="entry name" value="Pep_deformylase"/>
    <property type="match status" value="1"/>
</dbReference>
<keyword evidence="2" id="KW-0378">Hydrolase</keyword>
<dbReference type="InterPro" id="IPR036821">
    <property type="entry name" value="Peptide_deformylase_sf"/>
</dbReference>
<dbReference type="NCBIfam" id="NF001159">
    <property type="entry name" value="PRK00150.1-3"/>
    <property type="match status" value="1"/>
</dbReference>
<organism evidence="3 4">
    <name type="scientific">Roseomonas fluvialis</name>
    <dbReference type="NCBI Taxonomy" id="1750527"/>
    <lineage>
        <taxon>Bacteria</taxon>
        <taxon>Pseudomonadati</taxon>
        <taxon>Pseudomonadota</taxon>
        <taxon>Alphaproteobacteria</taxon>
        <taxon>Acetobacterales</taxon>
        <taxon>Roseomonadaceae</taxon>
        <taxon>Roseomonas</taxon>
    </lineage>
</organism>
<dbReference type="EC" id="3.5.1.88" evidence="2"/>
<name>A0ABM7XXL7_9PROT</name>
<accession>A0ABM7XXL7</accession>
<feature type="active site" evidence="2">
    <location>
        <position position="145"/>
    </location>
</feature>
<dbReference type="NCBIfam" id="TIGR00079">
    <property type="entry name" value="pept_deformyl"/>
    <property type="match status" value="1"/>
</dbReference>
<dbReference type="PIRSF" id="PIRSF004749">
    <property type="entry name" value="Pep_def"/>
    <property type="match status" value="1"/>
</dbReference>
<keyword evidence="2" id="KW-0479">Metal-binding</keyword>
<keyword evidence="2" id="KW-0408">Iron</keyword>
<dbReference type="Gene3D" id="3.90.45.10">
    <property type="entry name" value="Peptide deformylase"/>
    <property type="match status" value="1"/>
</dbReference>
<dbReference type="PANTHER" id="PTHR10458">
    <property type="entry name" value="PEPTIDE DEFORMYLASE"/>
    <property type="match status" value="1"/>
</dbReference>
<keyword evidence="4" id="KW-1185">Reference proteome</keyword>
<feature type="binding site" evidence="2">
    <location>
        <position position="144"/>
    </location>
    <ligand>
        <name>Fe cation</name>
        <dbReference type="ChEBI" id="CHEBI:24875"/>
    </ligand>
</feature>
<comment type="similarity">
    <text evidence="1 2">Belongs to the polypeptide deformylase family.</text>
</comment>
<dbReference type="Pfam" id="PF01327">
    <property type="entry name" value="Pep_deformylase"/>
    <property type="match status" value="1"/>
</dbReference>
<evidence type="ECO:0000256" key="2">
    <source>
        <dbReference type="HAMAP-Rule" id="MF_00163"/>
    </source>
</evidence>
<dbReference type="PRINTS" id="PR01576">
    <property type="entry name" value="PDEFORMYLASE"/>
</dbReference>
<comment type="catalytic activity">
    <reaction evidence="2">
        <text>N-terminal N-formyl-L-methionyl-[peptide] + H2O = N-terminal L-methionyl-[peptide] + formate</text>
        <dbReference type="Rhea" id="RHEA:24420"/>
        <dbReference type="Rhea" id="RHEA-COMP:10639"/>
        <dbReference type="Rhea" id="RHEA-COMP:10640"/>
        <dbReference type="ChEBI" id="CHEBI:15377"/>
        <dbReference type="ChEBI" id="CHEBI:15740"/>
        <dbReference type="ChEBI" id="CHEBI:49298"/>
        <dbReference type="ChEBI" id="CHEBI:64731"/>
        <dbReference type="EC" id="3.5.1.88"/>
    </reaction>
</comment>
<evidence type="ECO:0000256" key="1">
    <source>
        <dbReference type="ARBA" id="ARBA00010759"/>
    </source>
</evidence>
<keyword evidence="2" id="KW-0648">Protein biosynthesis</keyword>